<accession>A0A7K0CAC0</accession>
<dbReference type="SUPFAM" id="SSF48371">
    <property type="entry name" value="ARM repeat"/>
    <property type="match status" value="2"/>
</dbReference>
<dbReference type="InterPro" id="IPR011989">
    <property type="entry name" value="ARM-like"/>
</dbReference>
<organism evidence="1 2">
    <name type="scientific">Streptomyces smaragdinus</name>
    <dbReference type="NCBI Taxonomy" id="2585196"/>
    <lineage>
        <taxon>Bacteria</taxon>
        <taxon>Bacillati</taxon>
        <taxon>Actinomycetota</taxon>
        <taxon>Actinomycetes</taxon>
        <taxon>Kitasatosporales</taxon>
        <taxon>Streptomycetaceae</taxon>
        <taxon>Streptomyces</taxon>
    </lineage>
</organism>
<sequence length="724" mass="75396">MILRMDSTRALDGLDQRPWPGLEHAYGTAEDVPDLLRALTGEDEEEAEEALEELWSSIVHQGTVYPATVEAVPFLARLAAAGCCTTSLLGMLAVAAEGSDDCCAAVGAQLPLLLPLLEAPEAEVRRAAIWAVGRTEEAGAAEAVGRRYRGEPDGSVRAELLSALIRLDPAGGTELIAEALDPGEPAELRLAAVLAGLEAGVPWSAEQHAALLAVLPANGLLEPGLDEGRDAPLAAVCSALLERDTDKDRAAAFGLLTAALGDAREDVREEALWAADDAVTASRSAPGVLLPLLAPVLDGPTPSAAAMRLLLRLAESLDDSLVEPLVRLAAGEGDLADQALTVLVRAAPERAAPLLAARLADRPGALRTAAGLEGAFPFSGELLAAVRELLASTPERRPDEPLYAMTQRHNQPIHLALLLGQWGERAAPALPELLAALGRASLVVPKVLAGLALEGAARTAAVDALRAAAGSGGTDERLAAARAVYRIDGDPAPLLAALEEALAGEDPYRLRAAVGVAGELGSAALPLLRGLADDGGRELTAPALRADLAVAVAEALWELDGDEVRAVRLLGSAFPAADDLLLPWSAVHAARLVARIGAPAAGLRPVLEGLLEKPEQVPAAVVGLAGLLRREELDGGLLADRLLDGVEVHWRPETVLDALEALGPLDGERLGRLAALAERDRRVVRSGADVDLVVLDERFRDRVRALVQAFDRPRGAKADDDAAS</sequence>
<name>A0A7K0CAC0_9ACTN</name>
<reference evidence="1 2" key="1">
    <citation type="submission" date="2019-10" db="EMBL/GenBank/DDBJ databases">
        <title>Streptomyces smaragdinus sp. nov. and Streptomyces fabii sp. nov., isolated from the gut of fungus growing-termite Macrotermes natalensis.</title>
        <authorList>
            <person name="Schwitalla J."/>
            <person name="Benndorf R."/>
            <person name="Martin K."/>
            <person name="De Beer W."/>
            <person name="Kaster A.-K."/>
            <person name="Vollmers J."/>
            <person name="Poulsen M."/>
            <person name="Beemelmanns C."/>
        </authorList>
    </citation>
    <scope>NUCLEOTIDE SEQUENCE [LARGE SCALE GENOMIC DNA]</scope>
    <source>
        <strain evidence="1 2">RB5</strain>
    </source>
</reference>
<gene>
    <name evidence="1" type="ORF">SRB5_05080</name>
</gene>
<dbReference type="AlphaFoldDB" id="A0A7K0CAC0"/>
<protein>
    <recommendedName>
        <fullName evidence="3">PBS lyase</fullName>
    </recommendedName>
</protein>
<evidence type="ECO:0000313" key="1">
    <source>
        <dbReference type="EMBL" id="MQY10400.1"/>
    </source>
</evidence>
<dbReference type="InterPro" id="IPR016024">
    <property type="entry name" value="ARM-type_fold"/>
</dbReference>
<comment type="caution">
    <text evidence="1">The sequence shown here is derived from an EMBL/GenBank/DDBJ whole genome shotgun (WGS) entry which is preliminary data.</text>
</comment>
<proteinExistence type="predicted"/>
<dbReference type="Gene3D" id="1.25.10.10">
    <property type="entry name" value="Leucine-rich Repeat Variant"/>
    <property type="match status" value="1"/>
</dbReference>
<dbReference type="EMBL" id="WEGJ01000001">
    <property type="protein sequence ID" value="MQY10400.1"/>
    <property type="molecule type" value="Genomic_DNA"/>
</dbReference>
<dbReference type="Proteomes" id="UP000466345">
    <property type="component" value="Unassembled WGS sequence"/>
</dbReference>
<evidence type="ECO:0000313" key="2">
    <source>
        <dbReference type="Proteomes" id="UP000466345"/>
    </source>
</evidence>
<evidence type="ECO:0008006" key="3">
    <source>
        <dbReference type="Google" id="ProtNLM"/>
    </source>
</evidence>
<keyword evidence="2" id="KW-1185">Reference proteome</keyword>